<feature type="compositionally biased region" description="Gly residues" evidence="4">
    <location>
        <begin position="381"/>
        <end position="393"/>
    </location>
</feature>
<feature type="region of interest" description="Disordered" evidence="4">
    <location>
        <begin position="358"/>
        <end position="393"/>
    </location>
</feature>
<keyword evidence="2 3" id="KW-0175">Coiled coil</keyword>
<evidence type="ECO:0000313" key="7">
    <source>
        <dbReference type="WBParaSite" id="maker-uti_cns_0002737-snap-gene-0.8-mRNA-1"/>
    </source>
</evidence>
<evidence type="ECO:0000313" key="5">
    <source>
        <dbReference type="Proteomes" id="UP000095280"/>
    </source>
</evidence>
<dbReference type="Pfam" id="PF09738">
    <property type="entry name" value="LRRFIP"/>
    <property type="match status" value="1"/>
</dbReference>
<dbReference type="Proteomes" id="UP000095280">
    <property type="component" value="Unplaced"/>
</dbReference>
<name>A0A1I8GRA0_9PLAT</name>
<evidence type="ECO:0000256" key="1">
    <source>
        <dbReference type="ARBA" id="ARBA00008275"/>
    </source>
</evidence>
<evidence type="ECO:0000256" key="3">
    <source>
        <dbReference type="SAM" id="Coils"/>
    </source>
</evidence>
<evidence type="ECO:0000256" key="2">
    <source>
        <dbReference type="ARBA" id="ARBA00023054"/>
    </source>
</evidence>
<dbReference type="WBParaSite" id="maker-uti_cns_0002737-snap-gene-0.8-mRNA-1">
    <property type="protein sequence ID" value="maker-uti_cns_0002737-snap-gene-0.8-mRNA-1"/>
    <property type="gene ID" value="maker-uti_cns_0002737-snap-gene-0.8"/>
</dbReference>
<feature type="region of interest" description="Disordered" evidence="4">
    <location>
        <begin position="1"/>
        <end position="92"/>
    </location>
</feature>
<sequence length="393" mass="43421">MSKKMDNNGVLDDDLATKRDRQSSERRQLTATAREVKRREDENRIKRQEERAADGGSYTSSSKRGGGGAGRRASDFSVDSCSLGSDQQPGNAADRLNALTELREQLAAMEAQYERALCGNAELASEKQVLAYEAALLADKLEDAEEANRELQRAFADKRKESAYLKNQVSELTHQCEYVRRQLEQRDQLIAQSDCVLLGEFDSIAPNVESKSSVHHDNGDAGAGLLLPRQLAERVQALPGSSLEGKLRGALDELAAVQAKKELLEKEVQQLQDDLERANRGRVDTDQLEKQREAARQLSDHKYKLATAQQQITALQADVIRLEGQVKRLTKKAEEADEECGQAKAEARNQKRLARELASEVEDLKSQNNSLRRNLERLRAPGGGKSAGGGDAS</sequence>
<protein>
    <submittedName>
        <fullName evidence="6 7">Leucine-rich repeat flightless-interacting protein 2</fullName>
    </submittedName>
</protein>
<dbReference type="PANTHER" id="PTHR19212">
    <property type="entry name" value="LEUCINE RICH REPEAT IN FLII INTERACTING PROTEIN"/>
    <property type="match status" value="1"/>
</dbReference>
<dbReference type="STRING" id="282301.A0A1I8GRA0"/>
<evidence type="ECO:0000313" key="6">
    <source>
        <dbReference type="WBParaSite" id="maker-uti_cns_0000772-snap-gene-1.4-mRNA-1"/>
    </source>
</evidence>
<dbReference type="GO" id="GO:0006355">
    <property type="term" value="P:regulation of DNA-templated transcription"/>
    <property type="evidence" value="ECO:0007669"/>
    <property type="project" value="InterPro"/>
</dbReference>
<dbReference type="AlphaFoldDB" id="A0A1I8GRA0"/>
<dbReference type="Gene3D" id="1.20.5.4090">
    <property type="match status" value="1"/>
</dbReference>
<dbReference type="InterPro" id="IPR019139">
    <property type="entry name" value="LRRFIP1/2"/>
</dbReference>
<reference evidence="6 7" key="1">
    <citation type="submission" date="2016-11" db="UniProtKB">
        <authorList>
            <consortium name="WormBaseParasite"/>
        </authorList>
    </citation>
    <scope>IDENTIFICATION</scope>
</reference>
<evidence type="ECO:0000256" key="4">
    <source>
        <dbReference type="SAM" id="MobiDB-lite"/>
    </source>
</evidence>
<organism evidence="5 7">
    <name type="scientific">Macrostomum lignano</name>
    <dbReference type="NCBI Taxonomy" id="282301"/>
    <lineage>
        <taxon>Eukaryota</taxon>
        <taxon>Metazoa</taxon>
        <taxon>Spiralia</taxon>
        <taxon>Lophotrochozoa</taxon>
        <taxon>Platyhelminthes</taxon>
        <taxon>Rhabditophora</taxon>
        <taxon>Macrostomorpha</taxon>
        <taxon>Macrostomida</taxon>
        <taxon>Macrostomidae</taxon>
        <taxon>Macrostomum</taxon>
    </lineage>
</organism>
<dbReference type="PANTHER" id="PTHR19212:SF0">
    <property type="entry name" value="LD07988P"/>
    <property type="match status" value="1"/>
</dbReference>
<dbReference type="OrthoDB" id="10028421at2759"/>
<accession>A0A1I8GRA0</accession>
<feature type="coiled-coil region" evidence="3">
    <location>
        <begin position="92"/>
        <end position="161"/>
    </location>
</feature>
<feature type="compositionally biased region" description="Polar residues" evidence="4">
    <location>
        <begin position="77"/>
        <end position="90"/>
    </location>
</feature>
<keyword evidence="5" id="KW-1185">Reference proteome</keyword>
<proteinExistence type="inferred from homology"/>
<feature type="compositionally biased region" description="Basic and acidic residues" evidence="4">
    <location>
        <begin position="15"/>
        <end position="53"/>
    </location>
</feature>
<dbReference type="WBParaSite" id="maker-uti_cns_0000772-snap-gene-1.4-mRNA-1">
    <property type="protein sequence ID" value="maker-uti_cns_0000772-snap-gene-1.4-mRNA-1"/>
    <property type="gene ID" value="maker-uti_cns_0000772-snap-gene-1.4"/>
</dbReference>
<comment type="similarity">
    <text evidence="1">Belongs to the LRRFIP family.</text>
</comment>